<dbReference type="InterPro" id="IPR011333">
    <property type="entry name" value="SKP1/BTB/POZ_sf"/>
</dbReference>
<feature type="repeat" description="WD" evidence="6">
    <location>
        <begin position="203"/>
        <end position="244"/>
    </location>
</feature>
<dbReference type="InterPro" id="IPR001680">
    <property type="entry name" value="WD40_rpt"/>
</dbReference>
<dbReference type="CDD" id="cd00200">
    <property type="entry name" value="WD40"/>
    <property type="match status" value="1"/>
</dbReference>
<dbReference type="PRINTS" id="PR00320">
    <property type="entry name" value="GPROTEINBRPT"/>
</dbReference>
<dbReference type="Pfam" id="PF02214">
    <property type="entry name" value="BTB_2"/>
    <property type="match status" value="1"/>
</dbReference>
<evidence type="ECO:0000259" key="10">
    <source>
        <dbReference type="Pfam" id="PF25175"/>
    </source>
</evidence>
<dbReference type="PROSITE" id="PS00678">
    <property type="entry name" value="WD_REPEATS_1"/>
    <property type="match status" value="3"/>
</dbReference>
<evidence type="ECO:0000259" key="8">
    <source>
        <dbReference type="Pfam" id="PF02214"/>
    </source>
</evidence>
<comment type="caution">
    <text evidence="11">The sequence shown here is derived from an EMBL/GenBank/DDBJ whole genome shotgun (WGS) entry which is preliminary data.</text>
</comment>
<dbReference type="Gene3D" id="3.30.710.10">
    <property type="entry name" value="Potassium Channel Kv1.1, Chain A"/>
    <property type="match status" value="1"/>
</dbReference>
<evidence type="ECO:0000256" key="2">
    <source>
        <dbReference type="ARBA" id="ARBA00022475"/>
    </source>
</evidence>
<dbReference type="InterPro" id="IPR019775">
    <property type="entry name" value="WD40_repeat_CS"/>
</dbReference>
<dbReference type="InterPro" id="IPR020472">
    <property type="entry name" value="WD40_PAC1"/>
</dbReference>
<evidence type="ECO:0000259" key="9">
    <source>
        <dbReference type="Pfam" id="PF23110"/>
    </source>
</evidence>
<evidence type="ECO:0000256" key="6">
    <source>
        <dbReference type="PROSITE-ProRule" id="PRU00221"/>
    </source>
</evidence>
<keyword evidence="4" id="KW-0677">Repeat</keyword>
<dbReference type="InterPro" id="IPR003131">
    <property type="entry name" value="T1-type_BTB"/>
</dbReference>
<feature type="domain" description="Potassium channel tetramerisation-type BTB" evidence="8">
    <location>
        <begin position="328"/>
        <end position="412"/>
    </location>
</feature>
<dbReference type="Pfam" id="PF23110">
    <property type="entry name" value="H1_KCTD8_12_16"/>
    <property type="match status" value="1"/>
</dbReference>
<feature type="domain" description="KCTD8/12/16 H1" evidence="9">
    <location>
        <begin position="437"/>
        <end position="558"/>
    </location>
</feature>
<dbReference type="EMBL" id="CADEPI010000002">
    <property type="protein sequence ID" value="CAB3360096.1"/>
    <property type="molecule type" value="Genomic_DNA"/>
</dbReference>
<dbReference type="PROSITE" id="PS50082">
    <property type="entry name" value="WD_REPEATS_2"/>
    <property type="match status" value="5"/>
</dbReference>
<feature type="repeat" description="WD" evidence="6">
    <location>
        <begin position="76"/>
        <end position="117"/>
    </location>
</feature>
<dbReference type="FunFam" id="2.130.10.10:FF:000228">
    <property type="entry name" value="COMPASS-like H3K4 histone methylase component WDR5A"/>
    <property type="match status" value="1"/>
</dbReference>
<dbReference type="CDD" id="cd22204">
    <property type="entry name" value="H1_KCTD12-like"/>
    <property type="match status" value="1"/>
</dbReference>
<dbReference type="PANTHER" id="PTHR22847">
    <property type="entry name" value="WD40 REPEAT PROTEIN"/>
    <property type="match status" value="1"/>
</dbReference>
<keyword evidence="5" id="KW-0472">Membrane</keyword>
<dbReference type="SMART" id="SM00320">
    <property type="entry name" value="WD40"/>
    <property type="match status" value="6"/>
</dbReference>
<evidence type="ECO:0000256" key="1">
    <source>
        <dbReference type="ARBA" id="ARBA00004236"/>
    </source>
</evidence>
<evidence type="ECO:0000256" key="3">
    <source>
        <dbReference type="ARBA" id="ARBA00022574"/>
    </source>
</evidence>
<keyword evidence="2" id="KW-1003">Cell membrane</keyword>
<feature type="region of interest" description="Disordered" evidence="7">
    <location>
        <begin position="1"/>
        <end position="22"/>
    </location>
</feature>
<dbReference type="OrthoDB" id="674604at2759"/>
<feature type="compositionally biased region" description="Polar residues" evidence="7">
    <location>
        <begin position="314"/>
        <end position="323"/>
    </location>
</feature>
<dbReference type="SUPFAM" id="SSF50978">
    <property type="entry name" value="WD40 repeat-like"/>
    <property type="match status" value="1"/>
</dbReference>
<proteinExistence type="predicted"/>
<dbReference type="InterPro" id="IPR057093">
    <property type="entry name" value="H1_KCTD8_12_16"/>
</dbReference>
<feature type="repeat" description="WD" evidence="6">
    <location>
        <begin position="118"/>
        <end position="159"/>
    </location>
</feature>
<dbReference type="PROSITE" id="PS50294">
    <property type="entry name" value="WD_REPEATS_REGION"/>
    <property type="match status" value="5"/>
</dbReference>
<dbReference type="Gene3D" id="2.130.10.10">
    <property type="entry name" value="YVTN repeat-like/Quinoprotein amine dehydrogenase"/>
    <property type="match status" value="1"/>
</dbReference>
<dbReference type="GO" id="GO:0051260">
    <property type="term" value="P:protein homooligomerization"/>
    <property type="evidence" value="ECO:0007669"/>
    <property type="project" value="InterPro"/>
</dbReference>
<name>A0A8S1BUR7_9INSE</name>
<reference evidence="11 12" key="1">
    <citation type="submission" date="2020-04" db="EMBL/GenBank/DDBJ databases">
        <authorList>
            <person name="Alioto T."/>
            <person name="Alioto T."/>
            <person name="Gomez Garrido J."/>
        </authorList>
    </citation>
    <scope>NUCLEOTIDE SEQUENCE [LARGE SCALE GENOMIC DNA]</scope>
</reference>
<evidence type="ECO:0000256" key="7">
    <source>
        <dbReference type="SAM" id="MobiDB-lite"/>
    </source>
</evidence>
<sequence length="559" mass="62268">MMSSNPSSLNQPSSGGNKSSSSTLKPNYALKFTLAGHTKAVSSVKFSPNGEWLASSSADKLIKIWGSYDGKFEKTISGHKLGISDVAWSTDSRLLVSASDDKTLKIWELSSGKCLKTLKGHSNYVFCCNFNPQSNLIVSGSFDESVRIWDVRTGKCLKTLPAHSDPVSAVHFNRDGSLIVSSSYDGLCRIWDTASGQCLKTLIDDDNPPVSFVKFSPNGKYILAATLDNTLKLWDYSKGKCLKTYTGHKNEKYCIFANFSVTGGKWIVSGSEDNMHQPSRSTPVRLEDRVERSTRLQTDVPATAIEHSPRPRHQQTSQATKMSSSQIVELNVGGVIYASSQSTLNAEDAANLKQIVSTNPKDSKGRVFIDRDGVLFRYVLDYLRDKKICLPENFQEKYRLLREFEYFSMENAKKDLQQSLDQEMRDVSQSNQTPGRGYITLGYRGSFAFGSAGMADVKFRKLSRILVCGRVILCRDVFGESLNESRDPDHGESDRYTSRFFLKHSSMEQAFDCLQEAGFRCVASCGSGTAGALNEPLKPGMDAEENRWNHYNEFVFVRD</sequence>
<gene>
    <name evidence="11" type="ORF">CLODIP_2_CD07995</name>
</gene>
<evidence type="ECO:0008006" key="13">
    <source>
        <dbReference type="Google" id="ProtNLM"/>
    </source>
</evidence>
<feature type="repeat" description="WD" evidence="6">
    <location>
        <begin position="34"/>
        <end position="75"/>
    </location>
</feature>
<feature type="repeat" description="WD" evidence="6">
    <location>
        <begin position="160"/>
        <end position="201"/>
    </location>
</feature>
<evidence type="ECO:0000313" key="11">
    <source>
        <dbReference type="EMBL" id="CAB3360096.1"/>
    </source>
</evidence>
<dbReference type="PANTHER" id="PTHR22847:SF637">
    <property type="entry name" value="WD REPEAT DOMAIN 5B"/>
    <property type="match status" value="1"/>
</dbReference>
<dbReference type="GO" id="GO:0048188">
    <property type="term" value="C:Set1C/COMPASS complex"/>
    <property type="evidence" value="ECO:0007669"/>
    <property type="project" value="TreeGrafter"/>
</dbReference>
<feature type="domain" description="WDR5-like beta-propeller" evidence="10">
    <location>
        <begin position="33"/>
        <end position="274"/>
    </location>
</feature>
<dbReference type="GO" id="GO:0042393">
    <property type="term" value="F:histone binding"/>
    <property type="evidence" value="ECO:0007669"/>
    <property type="project" value="TreeGrafter"/>
</dbReference>
<feature type="region of interest" description="Disordered" evidence="7">
    <location>
        <begin position="270"/>
        <end position="323"/>
    </location>
</feature>
<evidence type="ECO:0000313" key="12">
    <source>
        <dbReference type="Proteomes" id="UP000494165"/>
    </source>
</evidence>
<accession>A0A8S1BUR7</accession>
<dbReference type="InterPro" id="IPR059122">
    <property type="entry name" value="Beta-prop_WDR5-like"/>
</dbReference>
<organism evidence="11 12">
    <name type="scientific">Cloeon dipterum</name>
    <dbReference type="NCBI Taxonomy" id="197152"/>
    <lineage>
        <taxon>Eukaryota</taxon>
        <taxon>Metazoa</taxon>
        <taxon>Ecdysozoa</taxon>
        <taxon>Arthropoda</taxon>
        <taxon>Hexapoda</taxon>
        <taxon>Insecta</taxon>
        <taxon>Pterygota</taxon>
        <taxon>Palaeoptera</taxon>
        <taxon>Ephemeroptera</taxon>
        <taxon>Pisciforma</taxon>
        <taxon>Baetidae</taxon>
        <taxon>Cloeon</taxon>
    </lineage>
</organism>
<keyword evidence="12" id="KW-1185">Reference proteome</keyword>
<protein>
    <recommendedName>
        <fullName evidence="13">BTB domain-containing protein</fullName>
    </recommendedName>
</protein>
<evidence type="ECO:0000256" key="4">
    <source>
        <dbReference type="ARBA" id="ARBA00022737"/>
    </source>
</evidence>
<dbReference type="GO" id="GO:0044666">
    <property type="term" value="C:MLL3/4 complex"/>
    <property type="evidence" value="ECO:0007669"/>
    <property type="project" value="UniProtKB-ARBA"/>
</dbReference>
<dbReference type="Pfam" id="PF25175">
    <property type="entry name" value="Beta-prop_WDR5"/>
    <property type="match status" value="1"/>
</dbReference>
<dbReference type="Proteomes" id="UP000494165">
    <property type="component" value="Unassembled WGS sequence"/>
</dbReference>
<dbReference type="SUPFAM" id="SSF54695">
    <property type="entry name" value="POZ domain"/>
    <property type="match status" value="1"/>
</dbReference>
<feature type="compositionally biased region" description="Basic and acidic residues" evidence="7">
    <location>
        <begin position="285"/>
        <end position="294"/>
    </location>
</feature>
<keyword evidence="3 6" id="KW-0853">WD repeat</keyword>
<comment type="subcellular location">
    <subcellularLocation>
        <location evidence="1">Cell membrane</location>
    </subcellularLocation>
</comment>
<evidence type="ECO:0000256" key="5">
    <source>
        <dbReference type="ARBA" id="ARBA00023136"/>
    </source>
</evidence>
<dbReference type="InterPro" id="IPR015943">
    <property type="entry name" value="WD40/YVTN_repeat-like_dom_sf"/>
</dbReference>
<dbReference type="AlphaFoldDB" id="A0A8S1BUR7"/>
<dbReference type="InterPro" id="IPR036322">
    <property type="entry name" value="WD40_repeat_dom_sf"/>
</dbReference>